<feature type="active site" description="Proton acceptor" evidence="13 14">
    <location>
        <position position="400"/>
    </location>
</feature>
<feature type="region of interest" description="Disordered" evidence="21">
    <location>
        <begin position="401"/>
        <end position="425"/>
    </location>
</feature>
<dbReference type="PANTHER" id="PTHR11911:SF111">
    <property type="entry name" value="INOSINE-5'-MONOPHOSPHATE DEHYDROGENASE"/>
    <property type="match status" value="1"/>
</dbReference>
<evidence type="ECO:0000256" key="3">
    <source>
        <dbReference type="ARBA" id="ARBA00011881"/>
    </source>
</evidence>
<evidence type="ECO:0000256" key="5">
    <source>
        <dbReference type="ARBA" id="ARBA00022737"/>
    </source>
</evidence>
<dbReference type="SUPFAM" id="SSF51412">
    <property type="entry name" value="Inosine monophosphate dehydrogenase (IMPDH)"/>
    <property type="match status" value="1"/>
</dbReference>
<dbReference type="InterPro" id="IPR000644">
    <property type="entry name" value="CBS_dom"/>
</dbReference>
<feature type="domain" description="CBS" evidence="22">
    <location>
        <begin position="94"/>
        <end position="149"/>
    </location>
</feature>
<keyword evidence="11 18" id="KW-0129">CBS domain</keyword>
<dbReference type="InterPro" id="IPR001093">
    <property type="entry name" value="IMP_DH_GMPRt"/>
</dbReference>
<dbReference type="UniPathway" id="UPA00601">
    <property type="reaction ID" value="UER00295"/>
</dbReference>
<feature type="compositionally biased region" description="Polar residues" evidence="21">
    <location>
        <begin position="409"/>
        <end position="418"/>
    </location>
</feature>
<dbReference type="HAMAP" id="MF_01964">
    <property type="entry name" value="IMPDH"/>
    <property type="match status" value="1"/>
</dbReference>
<keyword evidence="6 13" id="KW-0332">GMP biosynthesis</keyword>
<dbReference type="FunFam" id="3.20.20.70:FF:000003">
    <property type="entry name" value="GMP reductase"/>
    <property type="match status" value="1"/>
</dbReference>
<dbReference type="EMBL" id="FNSD01000001">
    <property type="protein sequence ID" value="SEC27536.1"/>
    <property type="molecule type" value="Genomic_DNA"/>
</dbReference>
<feature type="binding site" evidence="13">
    <location>
        <position position="247"/>
    </location>
    <ligand>
        <name>NAD(+)</name>
        <dbReference type="ChEBI" id="CHEBI:57540"/>
    </ligand>
</feature>
<evidence type="ECO:0000256" key="19">
    <source>
        <dbReference type="RuleBase" id="RU003927"/>
    </source>
</evidence>
<feature type="binding site" evidence="13 15">
    <location>
        <position position="435"/>
    </location>
    <ligand>
        <name>IMP</name>
        <dbReference type="ChEBI" id="CHEBI:58053"/>
    </ligand>
</feature>
<dbReference type="CDD" id="cd00381">
    <property type="entry name" value="IMPDH"/>
    <property type="match status" value="1"/>
</dbReference>
<sequence>MLISPLPEALTFDDVLLVPAFSDVVPTQVNTATRLTARITLNTPLLSAAMDTVTESRLAIAMAQAGGMGVVHRNLSIEQQASEIDKVKRSESGMIVDPVTIEPEQPIAAALEVMRRYKISGVPVTKNKKLVGILTNRDLRFVSRTDIPISEVMTKTNLITVPVGTTLEDAEHILHQHRVEKLLVVNDAFELKGLITVKDIQKKLKYPNACKDEQGRLRVAGAIGATGDFLERAAALVEEHVDALAIDSAHGHSSRVLEAVTECKKRFPHIDLLAGNIATYDGCLALIDAGADAVKVGIGPGSICTTRMVTGAGMPQITAISEAYRAAKSRGVTVIADGGIKYSGDVTKAIAAGAGCIMIGSLFAGVDESPGETILYQGRSFKSYRGMGSLSAMAQGSGERYFQGKDDLNGSNEPNRSLTAPEPSMNNRLAKFVPEGIEGRVPYRGPLGDMVYQLVGGLRSGMGYLGCETIADLQENARFVRISGAGLRESHVHDVVITREAPNYHAE</sequence>
<evidence type="ECO:0000256" key="15">
    <source>
        <dbReference type="PIRSR" id="PIRSR000130-2"/>
    </source>
</evidence>
<feature type="binding site" evidence="13">
    <location>
        <position position="489"/>
    </location>
    <ligand>
        <name>K(+)</name>
        <dbReference type="ChEBI" id="CHEBI:29103"/>
        <note>ligand shared between two tetrameric partners</note>
    </ligand>
</feature>
<evidence type="ECO:0000313" key="24">
    <source>
        <dbReference type="Proteomes" id="UP000182409"/>
    </source>
</evidence>
<name>A0A1H4R6U1_9BACT</name>
<evidence type="ECO:0000256" key="9">
    <source>
        <dbReference type="ARBA" id="ARBA00023002"/>
    </source>
</evidence>
<dbReference type="Pfam" id="PF00478">
    <property type="entry name" value="IMPDH"/>
    <property type="match status" value="1"/>
</dbReference>
<evidence type="ECO:0000259" key="22">
    <source>
        <dbReference type="PROSITE" id="PS51371"/>
    </source>
</evidence>
<dbReference type="PANTHER" id="PTHR11911">
    <property type="entry name" value="INOSINE-5-MONOPHOSPHATE DEHYDROGENASE RELATED"/>
    <property type="match status" value="1"/>
</dbReference>
<comment type="catalytic activity">
    <reaction evidence="12 13 20">
        <text>IMP + NAD(+) + H2O = XMP + NADH + H(+)</text>
        <dbReference type="Rhea" id="RHEA:11708"/>
        <dbReference type="ChEBI" id="CHEBI:15377"/>
        <dbReference type="ChEBI" id="CHEBI:15378"/>
        <dbReference type="ChEBI" id="CHEBI:57464"/>
        <dbReference type="ChEBI" id="CHEBI:57540"/>
        <dbReference type="ChEBI" id="CHEBI:57945"/>
        <dbReference type="ChEBI" id="CHEBI:58053"/>
        <dbReference type="EC" id="1.1.1.205"/>
    </reaction>
</comment>
<dbReference type="RefSeq" id="WP_074654807.1">
    <property type="nucleotide sequence ID" value="NZ_FNSD01000001.1"/>
</dbReference>
<dbReference type="InterPro" id="IPR013785">
    <property type="entry name" value="Aldolase_TIM"/>
</dbReference>
<comment type="caution">
    <text evidence="13">Lacks conserved residue(s) required for the propagation of feature annotation.</text>
</comment>
<proteinExistence type="inferred from homology"/>
<evidence type="ECO:0000256" key="20">
    <source>
        <dbReference type="RuleBase" id="RU003928"/>
    </source>
</evidence>
<dbReference type="GO" id="GO:0000166">
    <property type="term" value="F:nucleotide binding"/>
    <property type="evidence" value="ECO:0007669"/>
    <property type="project" value="UniProtKB-UniRule"/>
</dbReference>
<dbReference type="SMART" id="SM01240">
    <property type="entry name" value="IMPDH"/>
    <property type="match status" value="1"/>
</dbReference>
<reference evidence="23 24" key="1">
    <citation type="submission" date="2016-10" db="EMBL/GenBank/DDBJ databases">
        <authorList>
            <person name="de Groot N.N."/>
        </authorList>
    </citation>
    <scope>NUCLEOTIDE SEQUENCE [LARGE SCALE GENOMIC DNA]</scope>
    <source>
        <strain evidence="23 24">AB35.6</strain>
    </source>
</reference>
<feature type="domain" description="CBS" evidence="22">
    <location>
        <begin position="153"/>
        <end position="213"/>
    </location>
</feature>
<dbReference type="GO" id="GO:0003938">
    <property type="term" value="F:IMP dehydrogenase activity"/>
    <property type="evidence" value="ECO:0007669"/>
    <property type="project" value="UniProtKB-UniRule"/>
</dbReference>
<keyword evidence="4 13" id="KW-0479">Metal-binding</keyword>
<feature type="binding site" evidence="13 16">
    <location>
        <begin position="297"/>
        <end position="299"/>
    </location>
    <ligand>
        <name>NAD(+)</name>
        <dbReference type="ChEBI" id="CHEBI:57540"/>
    </ligand>
</feature>
<evidence type="ECO:0000256" key="17">
    <source>
        <dbReference type="PIRSR" id="PIRSR000130-4"/>
    </source>
</evidence>
<feature type="binding site" evidence="13 15">
    <location>
        <begin position="360"/>
        <end position="361"/>
    </location>
    <ligand>
        <name>IMP</name>
        <dbReference type="ChEBI" id="CHEBI:58053"/>
    </ligand>
</feature>
<comment type="function">
    <text evidence="13">Catalyzes the conversion of inosine 5'-phosphate (IMP) to xanthosine 5'-phosphate (XMP), the first committed and rate-limiting step in the de novo synthesis of guanine nucleotides, and therefore plays an important role in the regulation of cell growth.</text>
</comment>
<dbReference type="PIRSF" id="PIRSF000130">
    <property type="entry name" value="IMPDH"/>
    <property type="match status" value="1"/>
</dbReference>
<evidence type="ECO:0000313" key="23">
    <source>
        <dbReference type="EMBL" id="SEC27536.1"/>
    </source>
</evidence>
<feature type="binding site" evidence="16">
    <location>
        <begin position="247"/>
        <end position="249"/>
    </location>
    <ligand>
        <name>NAD(+)</name>
        <dbReference type="ChEBI" id="CHEBI:57540"/>
    </ligand>
</feature>
<comment type="cofactor">
    <cofactor evidence="1 13">
        <name>K(+)</name>
        <dbReference type="ChEBI" id="CHEBI:29103"/>
    </cofactor>
</comment>
<dbReference type="EC" id="1.1.1.205" evidence="13 20"/>
<feature type="active site" description="Thioimidate intermediate" evidence="13 14">
    <location>
        <position position="304"/>
    </location>
</feature>
<evidence type="ECO:0000256" key="4">
    <source>
        <dbReference type="ARBA" id="ARBA00022723"/>
    </source>
</evidence>
<feature type="binding site" evidence="13 15">
    <location>
        <position position="302"/>
    </location>
    <ligand>
        <name>IMP</name>
        <dbReference type="ChEBI" id="CHEBI:58053"/>
    </ligand>
</feature>
<dbReference type="SMART" id="SM00116">
    <property type="entry name" value="CBS"/>
    <property type="match status" value="2"/>
</dbReference>
<dbReference type="InterPro" id="IPR046342">
    <property type="entry name" value="CBS_dom_sf"/>
</dbReference>
<dbReference type="Pfam" id="PF00571">
    <property type="entry name" value="CBS"/>
    <property type="match status" value="2"/>
</dbReference>
<protein>
    <recommendedName>
        <fullName evidence="13 20">Inosine-5'-monophosphate dehydrogenase</fullName>
        <shortName evidence="13">IMP dehydrogenase</shortName>
        <shortName evidence="13">IMPD</shortName>
        <shortName evidence="13">IMPDH</shortName>
        <ecNumber evidence="13 20">1.1.1.205</ecNumber>
    </recommendedName>
</protein>
<dbReference type="Proteomes" id="UP000182409">
    <property type="component" value="Unassembled WGS sequence"/>
</dbReference>
<feature type="binding site" evidence="13">
    <location>
        <position position="491"/>
    </location>
    <ligand>
        <name>K(+)</name>
        <dbReference type="ChEBI" id="CHEBI:29103"/>
        <note>ligand shared between two tetrameric partners</note>
    </ligand>
</feature>
<evidence type="ECO:0000256" key="1">
    <source>
        <dbReference type="ARBA" id="ARBA00001958"/>
    </source>
</evidence>
<gene>
    <name evidence="13" type="primary">guaB</name>
    <name evidence="23" type="ORF">SAMN05443244_3068</name>
</gene>
<accession>A0A1H4R6U1</accession>
<evidence type="ECO:0000256" key="2">
    <source>
        <dbReference type="ARBA" id="ARBA00005502"/>
    </source>
</evidence>
<evidence type="ECO:0000256" key="13">
    <source>
        <dbReference type="HAMAP-Rule" id="MF_01964"/>
    </source>
</evidence>
<comment type="activity regulation">
    <text evidence="13">Mycophenolic acid (MPA) is a non-competitive inhibitor that prevents formation of the closed enzyme conformation by binding to the same site as the amobile flap. In contrast, mizoribine monophosphate (MZP) is a competitive inhibitor that induces the closed conformation. MPA is a potent inhibitor of mammalian IMPDHs but a poor inhibitor of the bacterial enzymes. MZP is a more potent inhibitor of bacterial IMPDH.</text>
</comment>
<dbReference type="Gene3D" id="3.20.20.70">
    <property type="entry name" value="Aldolase class I"/>
    <property type="match status" value="1"/>
</dbReference>
<evidence type="ECO:0000256" key="11">
    <source>
        <dbReference type="ARBA" id="ARBA00023122"/>
    </source>
</evidence>
<keyword evidence="9 13" id="KW-0560">Oxidoreductase</keyword>
<evidence type="ECO:0000256" key="14">
    <source>
        <dbReference type="PIRSR" id="PIRSR000130-1"/>
    </source>
</evidence>
<evidence type="ECO:0000256" key="16">
    <source>
        <dbReference type="PIRSR" id="PIRSR000130-3"/>
    </source>
</evidence>
<keyword evidence="8 13" id="KW-0630">Potassium</keyword>
<keyword evidence="10 13" id="KW-0520">NAD</keyword>
<evidence type="ECO:0000256" key="18">
    <source>
        <dbReference type="PROSITE-ProRule" id="PRU00703"/>
    </source>
</evidence>
<dbReference type="InterPro" id="IPR005990">
    <property type="entry name" value="IMP_DH"/>
</dbReference>
<dbReference type="PROSITE" id="PS00487">
    <property type="entry name" value="IMP_DH_GMP_RED"/>
    <property type="match status" value="1"/>
</dbReference>
<dbReference type="AlphaFoldDB" id="A0A1H4R6U1"/>
<dbReference type="GO" id="GO:0006177">
    <property type="term" value="P:GMP biosynthetic process"/>
    <property type="evidence" value="ECO:0007669"/>
    <property type="project" value="UniProtKB-UniRule"/>
</dbReference>
<dbReference type="InterPro" id="IPR015875">
    <property type="entry name" value="IMP_DH/GMP_Rdtase_CS"/>
</dbReference>
<feature type="binding site" description="in other chain" evidence="13 17">
    <location>
        <position position="304"/>
    </location>
    <ligand>
        <name>K(+)</name>
        <dbReference type="ChEBI" id="CHEBI:29103"/>
        <note>ligand shared between two tetrameric partners</note>
    </ligand>
</feature>
<dbReference type="SUPFAM" id="SSF54631">
    <property type="entry name" value="CBS-domain pair"/>
    <property type="match status" value="1"/>
</dbReference>
<evidence type="ECO:0000256" key="7">
    <source>
        <dbReference type="ARBA" id="ARBA00022755"/>
    </source>
</evidence>
<evidence type="ECO:0000256" key="21">
    <source>
        <dbReference type="SAM" id="MobiDB-lite"/>
    </source>
</evidence>
<keyword evidence="7 13" id="KW-0658">Purine biosynthesis</keyword>
<dbReference type="GO" id="GO:0046872">
    <property type="term" value="F:metal ion binding"/>
    <property type="evidence" value="ECO:0007669"/>
    <property type="project" value="UniProtKB-UniRule"/>
</dbReference>
<dbReference type="CDD" id="cd04601">
    <property type="entry name" value="CBS_pair_IMPDH"/>
    <property type="match status" value="1"/>
</dbReference>
<dbReference type="PROSITE" id="PS51371">
    <property type="entry name" value="CBS"/>
    <property type="match status" value="2"/>
</dbReference>
<dbReference type="NCBIfam" id="TIGR01302">
    <property type="entry name" value="IMP_dehydrog"/>
    <property type="match status" value="1"/>
</dbReference>
<dbReference type="GO" id="GO:0006183">
    <property type="term" value="P:GTP biosynthetic process"/>
    <property type="evidence" value="ECO:0007669"/>
    <property type="project" value="TreeGrafter"/>
</dbReference>
<evidence type="ECO:0000256" key="6">
    <source>
        <dbReference type="ARBA" id="ARBA00022749"/>
    </source>
</evidence>
<feature type="binding site" description="in other chain" evidence="13 17">
    <location>
        <position position="301"/>
    </location>
    <ligand>
        <name>K(+)</name>
        <dbReference type="ChEBI" id="CHEBI:29103"/>
        <note>ligand shared between two tetrameric partners</note>
    </ligand>
</feature>
<evidence type="ECO:0000256" key="12">
    <source>
        <dbReference type="ARBA" id="ARBA00048028"/>
    </source>
</evidence>
<comment type="similarity">
    <text evidence="2 13 19">Belongs to the IMPDH/GMPR family.</text>
</comment>
<feature type="binding site" evidence="13">
    <location>
        <position position="490"/>
    </location>
    <ligand>
        <name>K(+)</name>
        <dbReference type="ChEBI" id="CHEBI:29103"/>
        <note>ligand shared between two tetrameric partners</note>
    </ligand>
</feature>
<dbReference type="OrthoDB" id="9805398at2"/>
<feature type="binding site" evidence="13 15">
    <location>
        <begin position="384"/>
        <end position="388"/>
    </location>
    <ligand>
        <name>IMP</name>
        <dbReference type="ChEBI" id="CHEBI:58053"/>
    </ligand>
</feature>
<feature type="binding site" description="in other chain" evidence="13 17">
    <location>
        <position position="299"/>
    </location>
    <ligand>
        <name>K(+)</name>
        <dbReference type="ChEBI" id="CHEBI:29103"/>
        <note>ligand shared between two tetrameric partners</note>
    </ligand>
</feature>
<feature type="binding site" evidence="13 15">
    <location>
        <begin position="337"/>
        <end position="339"/>
    </location>
    <ligand>
        <name>IMP</name>
        <dbReference type="ChEBI" id="CHEBI:58053"/>
    </ligand>
</feature>
<comment type="pathway">
    <text evidence="13 20">Purine metabolism; XMP biosynthesis via de novo pathway; XMP from IMP: step 1/1.</text>
</comment>
<evidence type="ECO:0000256" key="10">
    <source>
        <dbReference type="ARBA" id="ARBA00023027"/>
    </source>
</evidence>
<evidence type="ECO:0000256" key="8">
    <source>
        <dbReference type="ARBA" id="ARBA00022958"/>
    </source>
</evidence>
<organism evidence="23 24">
    <name type="scientific">Terriglobus roseus</name>
    <dbReference type="NCBI Taxonomy" id="392734"/>
    <lineage>
        <taxon>Bacteria</taxon>
        <taxon>Pseudomonadati</taxon>
        <taxon>Acidobacteriota</taxon>
        <taxon>Terriglobia</taxon>
        <taxon>Terriglobales</taxon>
        <taxon>Acidobacteriaceae</taxon>
        <taxon>Terriglobus</taxon>
    </lineage>
</organism>
<comment type="subunit">
    <text evidence="3 13">Homotetramer.</text>
</comment>
<keyword evidence="5" id="KW-0677">Repeat</keyword>